<reference evidence="2" key="1">
    <citation type="journal article" date="2020" name="Stud. Mycol.">
        <title>101 Dothideomycetes genomes: a test case for predicting lifestyles and emergence of pathogens.</title>
        <authorList>
            <person name="Haridas S."/>
            <person name="Albert R."/>
            <person name="Binder M."/>
            <person name="Bloem J."/>
            <person name="Labutti K."/>
            <person name="Salamov A."/>
            <person name="Andreopoulos B."/>
            <person name="Baker S."/>
            <person name="Barry K."/>
            <person name="Bills G."/>
            <person name="Bluhm B."/>
            <person name="Cannon C."/>
            <person name="Castanera R."/>
            <person name="Culley D."/>
            <person name="Daum C."/>
            <person name="Ezra D."/>
            <person name="Gonzalez J."/>
            <person name="Henrissat B."/>
            <person name="Kuo A."/>
            <person name="Liang C."/>
            <person name="Lipzen A."/>
            <person name="Lutzoni F."/>
            <person name="Magnuson J."/>
            <person name="Mondo S."/>
            <person name="Nolan M."/>
            <person name="Ohm R."/>
            <person name="Pangilinan J."/>
            <person name="Park H.-J."/>
            <person name="Ramirez L."/>
            <person name="Alfaro M."/>
            <person name="Sun H."/>
            <person name="Tritt A."/>
            <person name="Yoshinaga Y."/>
            <person name="Zwiers L.-H."/>
            <person name="Turgeon B."/>
            <person name="Goodwin S."/>
            <person name="Spatafora J."/>
            <person name="Crous P."/>
            <person name="Grigoriev I."/>
        </authorList>
    </citation>
    <scope>NUCLEOTIDE SEQUENCE</scope>
    <source>
        <strain evidence="2">CBS 125425</strain>
    </source>
</reference>
<name>A0A9P4QJH3_9PLEO</name>
<dbReference type="AlphaFoldDB" id="A0A9P4QJH3"/>
<organism evidence="2 3">
    <name type="scientific">Polyplosphaeria fusca</name>
    <dbReference type="NCBI Taxonomy" id="682080"/>
    <lineage>
        <taxon>Eukaryota</taxon>
        <taxon>Fungi</taxon>
        <taxon>Dikarya</taxon>
        <taxon>Ascomycota</taxon>
        <taxon>Pezizomycotina</taxon>
        <taxon>Dothideomycetes</taxon>
        <taxon>Pleosporomycetidae</taxon>
        <taxon>Pleosporales</taxon>
        <taxon>Tetraplosphaeriaceae</taxon>
        <taxon>Polyplosphaeria</taxon>
    </lineage>
</organism>
<feature type="region of interest" description="Disordered" evidence="1">
    <location>
        <begin position="95"/>
        <end position="127"/>
    </location>
</feature>
<sequence>MRRPSIVCRRAVQNVDASALQHIWVSDELLASAFDRYTSRTCPHQKRYGSHVPGPLEARRREVKRRMTAIAYPQGAAPMPPLFSFGALFGRRSNPQTSWRYEPPSPPQQQELSSLHPEIPPSLPQSAPLLDSSTQFFDLAMPAESTVPSDVTQDDSAGVLATLTPHRAHLAEIDCLTSKKQGETWSGARLETSRARIQRLIVSGGQSPEKADDSALFDSIRSNYPDDHDSGSFTVWLVEQCVEARWSPGKLFSYLQKYSPRLPDLRTQEALQLLLALTKISPYGKGKGYNFTSILGRLCADEVKRYKSPKGFDYVNLTPIYRTAWHSILPGGESSLESSKHLGEAILFYIWRTFDNVDFQNDLRRIFHASVSNDISAVFLSLVQDAQDSKYGKTHVATLLNCIPLPLLRAWTPAILDKLLKERDSRLRLAPKELPTFLETWADIIDCFERRFVPETEAGNLSAWTITNLPSTVRPWHIGAFLRRSSPHQLVDYLLHRLPSQTPTSQLPAVYDFMEQHRARTALSYRNKETRVCVFGDLLIQMHRASIPNHIMAEDIFDYVRRYERRGDLIQILKRMKTNGAQLFDTAFLSRFLQGTLMNRDGNFRRSDLAFAFHLLQVARRVEADTAESFVADYAELMHVTQRTDKFSAIVQSAKWAKLLPAVYQEQSLDELRQIDTELVHQLAHQHSIDFTRTSRQAWRATYHLYKYLVENDRPVGPLFTNAMVQTNLVRPLMENHFVSSRRMRWVCHIVARVEGARVARNIEAGFYTWRAELIHFAKRRHVSLGGDPKDRVHVNSMRKLGLL</sequence>
<comment type="caution">
    <text evidence="2">The sequence shown here is derived from an EMBL/GenBank/DDBJ whole genome shotgun (WGS) entry which is preliminary data.</text>
</comment>
<protein>
    <submittedName>
        <fullName evidence="2">Uncharacterized protein</fullName>
    </submittedName>
</protein>
<gene>
    <name evidence="2" type="ORF">EJ04DRAFT_516599</name>
</gene>
<evidence type="ECO:0000313" key="2">
    <source>
        <dbReference type="EMBL" id="KAF2728432.1"/>
    </source>
</evidence>
<proteinExistence type="predicted"/>
<dbReference type="OrthoDB" id="5428038at2759"/>
<keyword evidence="3" id="KW-1185">Reference proteome</keyword>
<dbReference type="Proteomes" id="UP000799444">
    <property type="component" value="Unassembled WGS sequence"/>
</dbReference>
<dbReference type="EMBL" id="ML996280">
    <property type="protein sequence ID" value="KAF2728432.1"/>
    <property type="molecule type" value="Genomic_DNA"/>
</dbReference>
<evidence type="ECO:0000256" key="1">
    <source>
        <dbReference type="SAM" id="MobiDB-lite"/>
    </source>
</evidence>
<accession>A0A9P4QJH3</accession>
<evidence type="ECO:0000313" key="3">
    <source>
        <dbReference type="Proteomes" id="UP000799444"/>
    </source>
</evidence>